<organism evidence="1 2">
    <name type="scientific">Piscirickettsia salmonis</name>
    <dbReference type="NCBI Taxonomy" id="1238"/>
    <lineage>
        <taxon>Bacteria</taxon>
        <taxon>Pseudomonadati</taxon>
        <taxon>Pseudomonadota</taxon>
        <taxon>Gammaproteobacteria</taxon>
        <taxon>Thiotrichales</taxon>
        <taxon>Piscirickettsiaceae</taxon>
        <taxon>Piscirickettsia</taxon>
    </lineage>
</organism>
<dbReference type="AlphaFoldDB" id="A0A1L6T9W1"/>
<reference evidence="1 2" key="1">
    <citation type="journal article" date="2014" name="Genome Announc.">
        <title>Comparative Genome Analysis of Two Isolates of the Fish Pathogen Piscirickettsia salmonis from Different Hosts Reveals Major Differences in Virulence-Associated Secretion Systems.</title>
        <authorList>
            <person name="Bohle H."/>
            <person name="Henriquez P."/>
            <person name="Grothusen H."/>
            <person name="Navas E."/>
            <person name="Sandoval A."/>
            <person name="Bustamante F."/>
            <person name="Bustos P."/>
            <person name="Mancilla M."/>
        </authorList>
    </citation>
    <scope>NUCLEOTIDE SEQUENCE [LARGE SCALE GENOMIC DNA]</scope>
    <source>
        <strain evidence="2">B1-32597</strain>
    </source>
</reference>
<dbReference type="EMBL" id="CP012508">
    <property type="protein sequence ID" value="ALB21997.1"/>
    <property type="molecule type" value="Genomic_DNA"/>
</dbReference>
<dbReference type="OrthoDB" id="5618595at2"/>
<sequence length="302" mass="34513">MPTFNDILNQYLLHFKKYCLDLDLSLNHRTSILSSQGTTPNFQEIAKLFSDGEIEKEFEYLQNTLNRYPDTSHLELYIKFNDFFKSKTDHSLESERIIGFFKDKNESIAGKKLLEIVFLESISFAASADLQESFNAELKSAINIATLDQLGLGDQSNCILELLGHPPQLINIEGISNQVKELFENTKKSILNEIESTQQNLIAACYEKYQTSVVGLIFNFFIPKEKNQEDLELQLCMHENEFLSSSNFPDHGTQFTSFCPKILEIIKKSNKEHIQENPSQLFFSQQPAEATFDSSASASYNQ</sequence>
<proteinExistence type="predicted"/>
<gene>
    <name evidence="1" type="ORF">KU39_814</name>
</gene>
<evidence type="ECO:0000313" key="2">
    <source>
        <dbReference type="Proteomes" id="UP000029558"/>
    </source>
</evidence>
<protein>
    <submittedName>
        <fullName evidence="1">Uncharacterized protein</fullName>
    </submittedName>
</protein>
<dbReference type="Proteomes" id="UP000029558">
    <property type="component" value="Chromosome"/>
</dbReference>
<accession>A0A1L6T9W1</accession>
<name>A0A1L6T9W1_PISSA</name>
<evidence type="ECO:0000313" key="1">
    <source>
        <dbReference type="EMBL" id="ALB21997.1"/>
    </source>
</evidence>
<dbReference type="RefSeq" id="WP_027243030.1">
    <property type="nucleotide sequence ID" value="NZ_CP012508.1"/>
</dbReference>